<dbReference type="PROSITE" id="PS51276">
    <property type="entry name" value="PEPTIDASE_C56_PFPI"/>
    <property type="match status" value="1"/>
</dbReference>
<sequence>MFNAVIITGPGFQDHDVIYTYYRLKEEGYNVDVATKEGKPVIGKYGVPLPMDKTAKPNIPFTDLSTDKYDVVILTGGHEAPDRVRQDKNVTDFVKAMDDAGKVVAGLCHGPWIMISAKVLRGRDVCAYIGMVDDMANSGANVIDAKVIIDKNIITCSYYGYVGEFMRAVFDTVENYATKSTSQPALSAA</sequence>
<dbReference type="SUPFAM" id="SSF52317">
    <property type="entry name" value="Class I glutamine amidotransferase-like"/>
    <property type="match status" value="1"/>
</dbReference>
<dbReference type="PANTHER" id="PTHR42733">
    <property type="entry name" value="DJ-1 PROTEIN"/>
    <property type="match status" value="1"/>
</dbReference>
<feature type="domain" description="DJ-1/PfpI" evidence="2">
    <location>
        <begin position="4"/>
        <end position="170"/>
    </location>
</feature>
<dbReference type="InterPro" id="IPR006286">
    <property type="entry name" value="C56_PfpI-like"/>
</dbReference>
<dbReference type="RefSeq" id="WP_189836502.1">
    <property type="nucleotide sequence ID" value="NZ_BHVT01000026.1"/>
</dbReference>
<dbReference type="AlphaFoldDB" id="A0A4R3XTH9"/>
<keyword evidence="3" id="KW-0378">Hydrolase</keyword>
<reference evidence="3 4" key="1">
    <citation type="submission" date="2019-03" db="EMBL/GenBank/DDBJ databases">
        <title>Genomic Encyclopedia of Type Strains, Phase IV (KMG-IV): sequencing the most valuable type-strain genomes for metagenomic binning, comparative biology and taxonomic classification.</title>
        <authorList>
            <person name="Goeker M."/>
        </authorList>
    </citation>
    <scope>NUCLEOTIDE SEQUENCE [LARGE SCALE GENOMIC DNA]</scope>
    <source>
        <strain evidence="3 4">DSM 100309</strain>
    </source>
</reference>
<dbReference type="EMBL" id="SMCO01000032">
    <property type="protein sequence ID" value="TCV79978.1"/>
    <property type="molecule type" value="Genomic_DNA"/>
</dbReference>
<evidence type="ECO:0000259" key="2">
    <source>
        <dbReference type="Pfam" id="PF01965"/>
    </source>
</evidence>
<comment type="caution">
    <text evidence="3">The sequence shown here is derived from an EMBL/GenBank/DDBJ whole genome shotgun (WGS) entry which is preliminary data.</text>
</comment>
<dbReference type="GO" id="GO:0006508">
    <property type="term" value="P:proteolysis"/>
    <property type="evidence" value="ECO:0007669"/>
    <property type="project" value="UniProtKB-KW"/>
</dbReference>
<dbReference type="InterPro" id="IPR002818">
    <property type="entry name" value="DJ-1/PfpI"/>
</dbReference>
<comment type="similarity">
    <text evidence="1">Belongs to the peptidase C56 family.</text>
</comment>
<name>A0A4R3XTH9_9PROT</name>
<proteinExistence type="inferred from homology"/>
<evidence type="ECO:0000313" key="3">
    <source>
        <dbReference type="EMBL" id="TCV79978.1"/>
    </source>
</evidence>
<dbReference type="PANTHER" id="PTHR42733:SF2">
    <property type="entry name" value="DJ-1_THIJ_PFPI FAMILY PROTEIN"/>
    <property type="match status" value="1"/>
</dbReference>
<evidence type="ECO:0000256" key="1">
    <source>
        <dbReference type="ARBA" id="ARBA00008542"/>
    </source>
</evidence>
<gene>
    <name evidence="3" type="ORF">EDC63_13223</name>
</gene>
<keyword evidence="4" id="KW-1185">Reference proteome</keyword>
<dbReference type="Pfam" id="PF01965">
    <property type="entry name" value="DJ-1_PfpI"/>
    <property type="match status" value="1"/>
</dbReference>
<evidence type="ECO:0000313" key="4">
    <source>
        <dbReference type="Proteomes" id="UP000295367"/>
    </source>
</evidence>
<dbReference type="InterPro" id="IPR029062">
    <property type="entry name" value="Class_I_gatase-like"/>
</dbReference>
<protein>
    <submittedName>
        <fullName evidence="3">Protease I</fullName>
    </submittedName>
</protein>
<keyword evidence="3" id="KW-0645">Protease</keyword>
<dbReference type="Proteomes" id="UP000295367">
    <property type="component" value="Unassembled WGS sequence"/>
</dbReference>
<dbReference type="Gene3D" id="3.40.50.880">
    <property type="match status" value="1"/>
</dbReference>
<dbReference type="GO" id="GO:0008233">
    <property type="term" value="F:peptidase activity"/>
    <property type="evidence" value="ECO:0007669"/>
    <property type="project" value="UniProtKB-KW"/>
</dbReference>
<dbReference type="CDD" id="cd03134">
    <property type="entry name" value="GATase1_PfpI_like"/>
    <property type="match status" value="1"/>
</dbReference>
<organism evidence="3 4">
    <name type="scientific">Sulfurirhabdus autotrophica</name>
    <dbReference type="NCBI Taxonomy" id="1706046"/>
    <lineage>
        <taxon>Bacteria</taxon>
        <taxon>Pseudomonadati</taxon>
        <taxon>Pseudomonadota</taxon>
        <taxon>Betaproteobacteria</taxon>
        <taxon>Nitrosomonadales</taxon>
        <taxon>Sulfuricellaceae</taxon>
        <taxon>Sulfurirhabdus</taxon>
    </lineage>
</organism>
<accession>A0A4R3XTH9</accession>